<dbReference type="SUPFAM" id="SSF74942">
    <property type="entry name" value="YhbC-like, C-terminal domain"/>
    <property type="match status" value="1"/>
</dbReference>
<dbReference type="OrthoDB" id="9805006at2"/>
<dbReference type="Pfam" id="PF02576">
    <property type="entry name" value="RimP_N"/>
    <property type="match status" value="1"/>
</dbReference>
<dbReference type="CDD" id="cd01734">
    <property type="entry name" value="YlxS_C"/>
    <property type="match status" value="1"/>
</dbReference>
<evidence type="ECO:0000313" key="7">
    <source>
        <dbReference type="Proteomes" id="UP000017148"/>
    </source>
</evidence>
<gene>
    <name evidence="3" type="primary">rimP</name>
    <name evidence="6" type="ORF">CALK_0878</name>
</gene>
<accession>U7D6K7</accession>
<comment type="similarity">
    <text evidence="3">Belongs to the RimP family.</text>
</comment>
<evidence type="ECO:0000259" key="4">
    <source>
        <dbReference type="Pfam" id="PF02576"/>
    </source>
</evidence>
<dbReference type="STRING" id="1313304.CALK_0878"/>
<evidence type="ECO:0000259" key="5">
    <source>
        <dbReference type="Pfam" id="PF17384"/>
    </source>
</evidence>
<dbReference type="GO" id="GO:0006412">
    <property type="term" value="P:translation"/>
    <property type="evidence" value="ECO:0007669"/>
    <property type="project" value="TreeGrafter"/>
</dbReference>
<organism evidence="6 7">
    <name type="scientific">Chitinivibrio alkaliphilus ACht1</name>
    <dbReference type="NCBI Taxonomy" id="1313304"/>
    <lineage>
        <taxon>Bacteria</taxon>
        <taxon>Pseudomonadati</taxon>
        <taxon>Fibrobacterota</taxon>
        <taxon>Chitinivibrionia</taxon>
        <taxon>Chitinivibrionales</taxon>
        <taxon>Chitinivibrionaceae</taxon>
        <taxon>Chitinivibrio</taxon>
    </lineage>
</organism>
<dbReference type="InterPro" id="IPR003728">
    <property type="entry name" value="Ribosome_maturation_RimP"/>
</dbReference>
<dbReference type="InterPro" id="IPR028998">
    <property type="entry name" value="RimP_C"/>
</dbReference>
<dbReference type="Pfam" id="PF17384">
    <property type="entry name" value="DUF150_C"/>
    <property type="match status" value="1"/>
</dbReference>
<comment type="caution">
    <text evidence="6">The sequence shown here is derived from an EMBL/GenBank/DDBJ whole genome shotgun (WGS) entry which is preliminary data.</text>
</comment>
<dbReference type="HAMAP" id="MF_01077">
    <property type="entry name" value="RimP"/>
    <property type="match status" value="1"/>
</dbReference>
<dbReference type="eggNOG" id="COG0779">
    <property type="taxonomic scope" value="Bacteria"/>
</dbReference>
<dbReference type="PANTHER" id="PTHR33867">
    <property type="entry name" value="RIBOSOME MATURATION FACTOR RIMP"/>
    <property type="match status" value="1"/>
</dbReference>
<dbReference type="EMBL" id="ASJR01000006">
    <property type="protein sequence ID" value="ERP32149.1"/>
    <property type="molecule type" value="Genomic_DNA"/>
</dbReference>
<evidence type="ECO:0000256" key="3">
    <source>
        <dbReference type="HAMAP-Rule" id="MF_01077"/>
    </source>
</evidence>
<dbReference type="InterPro" id="IPR028989">
    <property type="entry name" value="RimP_N"/>
</dbReference>
<dbReference type="RefSeq" id="WP_022636380.1">
    <property type="nucleotide sequence ID" value="NZ_ASJR01000006.1"/>
</dbReference>
<feature type="domain" description="Ribosome maturation factor RimP N-terminal" evidence="4">
    <location>
        <begin position="11"/>
        <end position="82"/>
    </location>
</feature>
<dbReference type="InterPro" id="IPR036847">
    <property type="entry name" value="RimP_C_sf"/>
</dbReference>
<keyword evidence="7" id="KW-1185">Reference proteome</keyword>
<dbReference type="PATRIC" id="fig|1313304.3.peg.837"/>
<dbReference type="GO" id="GO:0005829">
    <property type="term" value="C:cytosol"/>
    <property type="evidence" value="ECO:0007669"/>
    <property type="project" value="TreeGrafter"/>
</dbReference>
<evidence type="ECO:0000256" key="1">
    <source>
        <dbReference type="ARBA" id="ARBA00022490"/>
    </source>
</evidence>
<reference evidence="6 7" key="1">
    <citation type="journal article" date="2013" name="Environ. Microbiol.">
        <title>Genome analysis of Chitinivibrio alkaliphilus gen. nov., sp. nov., a novel extremely haloalkaliphilic anaerobic chitinolytic bacterium from the candidate phylum Termite Group 3.</title>
        <authorList>
            <person name="Sorokin D.Y."/>
            <person name="Gumerov V.M."/>
            <person name="Rakitin A.L."/>
            <person name="Beletsky A.V."/>
            <person name="Damste J.S."/>
            <person name="Muyzer G."/>
            <person name="Mardanov A.V."/>
            <person name="Ravin N.V."/>
        </authorList>
    </citation>
    <scope>NUCLEOTIDE SEQUENCE [LARGE SCALE GENOMIC DNA]</scope>
    <source>
        <strain evidence="6 7">ACht1</strain>
    </source>
</reference>
<evidence type="ECO:0000313" key="6">
    <source>
        <dbReference type="EMBL" id="ERP32149.1"/>
    </source>
</evidence>
<evidence type="ECO:0000256" key="2">
    <source>
        <dbReference type="ARBA" id="ARBA00022517"/>
    </source>
</evidence>
<dbReference type="GO" id="GO:0000028">
    <property type="term" value="P:ribosomal small subunit assembly"/>
    <property type="evidence" value="ECO:0007669"/>
    <property type="project" value="TreeGrafter"/>
</dbReference>
<sequence>MKLQDCHQKHVEEIIVQQGAIPVEIRYFSAGGSRTLRVLADSPDGITLDRCAEISRAISAYLDEVEFGTTPYTLEVSSPGVDRPLTTHGDFARNIGRDVRIRLKEYTKKSDARKRGKIQSCTETELTLSDKGTEVVLPMDNILSGKLDI</sequence>
<comment type="function">
    <text evidence="3">Required for maturation of 30S ribosomal subunits.</text>
</comment>
<comment type="subcellular location">
    <subcellularLocation>
        <location evidence="3">Cytoplasm</location>
    </subcellularLocation>
</comment>
<dbReference type="InterPro" id="IPR035956">
    <property type="entry name" value="RimP_N_sf"/>
</dbReference>
<dbReference type="Proteomes" id="UP000017148">
    <property type="component" value="Unassembled WGS sequence"/>
</dbReference>
<proteinExistence type="inferred from homology"/>
<dbReference type="PANTHER" id="PTHR33867:SF1">
    <property type="entry name" value="RIBOSOME MATURATION FACTOR RIMP"/>
    <property type="match status" value="1"/>
</dbReference>
<keyword evidence="2 3" id="KW-0690">Ribosome biogenesis</keyword>
<name>U7D6K7_9BACT</name>
<dbReference type="AlphaFoldDB" id="U7D6K7"/>
<keyword evidence="1 3" id="KW-0963">Cytoplasm</keyword>
<protein>
    <recommendedName>
        <fullName evidence="3">Ribosome maturation factor RimP</fullName>
    </recommendedName>
</protein>
<feature type="domain" description="Ribosome maturation factor RimP C-terminal" evidence="5">
    <location>
        <begin position="85"/>
        <end position="146"/>
    </location>
</feature>
<dbReference type="Gene3D" id="3.30.300.70">
    <property type="entry name" value="RimP-like superfamily, N-terminal"/>
    <property type="match status" value="1"/>
</dbReference>
<dbReference type="Gene3D" id="2.30.30.180">
    <property type="entry name" value="Ribosome maturation factor RimP, C-terminal domain"/>
    <property type="match status" value="1"/>
</dbReference>
<dbReference type="SUPFAM" id="SSF75420">
    <property type="entry name" value="YhbC-like, N-terminal domain"/>
    <property type="match status" value="1"/>
</dbReference>